<dbReference type="InterPro" id="IPR008166">
    <property type="entry name" value="Glyco_transf_92"/>
</dbReference>
<sequence>MDDGSLPPLSTFPLPSSIPSSAVTFTYQDPEDRTGGHSQQLSIYRRCLQTWGSQHTWMAFIDGDEFFEMTGGNETFPQFLQSMEDESIGAVAVNWRMHTSSGYLTRPDSVRKAFINCIWDGPPSDNSLTKSIVRTEFAESPQNPHLWYLKDGRVTVGEKGDLVDGNGVQSEALRNPISRARVALHHYALKSREEYEEKMLRGNAMDDPKGEGFWNSLEHTLPKVACPEMGFYDP</sequence>
<proteinExistence type="inferred from homology"/>
<organism evidence="6 7">
    <name type="scientific">Amylocarpus encephaloides</name>
    <dbReference type="NCBI Taxonomy" id="45428"/>
    <lineage>
        <taxon>Eukaryota</taxon>
        <taxon>Fungi</taxon>
        <taxon>Dikarya</taxon>
        <taxon>Ascomycota</taxon>
        <taxon>Pezizomycotina</taxon>
        <taxon>Leotiomycetes</taxon>
        <taxon>Helotiales</taxon>
        <taxon>Helotiales incertae sedis</taxon>
        <taxon>Amylocarpus</taxon>
    </lineage>
</organism>
<protein>
    <recommendedName>
        <fullName evidence="8">Glycosyltransferase family 92 protein</fullName>
    </recommendedName>
</protein>
<keyword evidence="3" id="KW-0328">Glycosyltransferase</keyword>
<comment type="caution">
    <text evidence="6">The sequence shown here is derived from an EMBL/GenBank/DDBJ whole genome shotgun (WGS) entry which is preliminary data.</text>
</comment>
<evidence type="ECO:0000256" key="2">
    <source>
        <dbReference type="ARBA" id="ARBA00007647"/>
    </source>
</evidence>
<keyword evidence="4" id="KW-0808">Transferase</keyword>
<dbReference type="Proteomes" id="UP000824998">
    <property type="component" value="Unassembled WGS sequence"/>
</dbReference>
<dbReference type="GO" id="GO:0016020">
    <property type="term" value="C:membrane"/>
    <property type="evidence" value="ECO:0007669"/>
    <property type="project" value="UniProtKB-SubCell"/>
</dbReference>
<keyword evidence="5" id="KW-0472">Membrane</keyword>
<evidence type="ECO:0000256" key="4">
    <source>
        <dbReference type="ARBA" id="ARBA00022679"/>
    </source>
</evidence>
<dbReference type="Pfam" id="PF01697">
    <property type="entry name" value="Glyco_transf_92"/>
    <property type="match status" value="1"/>
</dbReference>
<evidence type="ECO:0000313" key="7">
    <source>
        <dbReference type="Proteomes" id="UP000824998"/>
    </source>
</evidence>
<gene>
    <name evidence="6" type="ORF">BJ875DRAFT_374695</name>
</gene>
<comment type="similarity">
    <text evidence="2">Belongs to the glycosyltransferase 92 family.</text>
</comment>
<evidence type="ECO:0000313" key="6">
    <source>
        <dbReference type="EMBL" id="KAG9235213.1"/>
    </source>
</evidence>
<reference evidence="6" key="1">
    <citation type="journal article" date="2021" name="IMA Fungus">
        <title>Genomic characterization of three marine fungi, including Emericellopsis atlantica sp. nov. with signatures of a generalist lifestyle and marine biomass degradation.</title>
        <authorList>
            <person name="Hagestad O.C."/>
            <person name="Hou L."/>
            <person name="Andersen J.H."/>
            <person name="Hansen E.H."/>
            <person name="Altermark B."/>
            <person name="Li C."/>
            <person name="Kuhnert E."/>
            <person name="Cox R.J."/>
            <person name="Crous P.W."/>
            <person name="Spatafora J.W."/>
            <person name="Lail K."/>
            <person name="Amirebrahimi M."/>
            <person name="Lipzen A."/>
            <person name="Pangilinan J."/>
            <person name="Andreopoulos W."/>
            <person name="Hayes R.D."/>
            <person name="Ng V."/>
            <person name="Grigoriev I.V."/>
            <person name="Jackson S.A."/>
            <person name="Sutton T.D.S."/>
            <person name="Dobson A.D.W."/>
            <person name="Rama T."/>
        </authorList>
    </citation>
    <scope>NUCLEOTIDE SEQUENCE</scope>
    <source>
        <strain evidence="6">TRa018bII</strain>
    </source>
</reference>
<evidence type="ECO:0000256" key="5">
    <source>
        <dbReference type="ARBA" id="ARBA00023136"/>
    </source>
</evidence>
<evidence type="ECO:0000256" key="1">
    <source>
        <dbReference type="ARBA" id="ARBA00004370"/>
    </source>
</evidence>
<dbReference type="OrthoDB" id="2526284at2759"/>
<name>A0A9P8C5Z8_9HELO</name>
<comment type="subcellular location">
    <subcellularLocation>
        <location evidence="1">Membrane</location>
    </subcellularLocation>
</comment>
<dbReference type="EMBL" id="MU251438">
    <property type="protein sequence ID" value="KAG9235213.1"/>
    <property type="molecule type" value="Genomic_DNA"/>
</dbReference>
<dbReference type="GO" id="GO:0016757">
    <property type="term" value="F:glycosyltransferase activity"/>
    <property type="evidence" value="ECO:0007669"/>
    <property type="project" value="UniProtKB-KW"/>
</dbReference>
<evidence type="ECO:0000256" key="3">
    <source>
        <dbReference type="ARBA" id="ARBA00022676"/>
    </source>
</evidence>
<evidence type="ECO:0008006" key="8">
    <source>
        <dbReference type="Google" id="ProtNLM"/>
    </source>
</evidence>
<accession>A0A9P8C5Z8</accession>
<keyword evidence="7" id="KW-1185">Reference proteome</keyword>
<dbReference type="AlphaFoldDB" id="A0A9P8C5Z8"/>